<dbReference type="GO" id="GO:0005829">
    <property type="term" value="C:cytosol"/>
    <property type="evidence" value="ECO:0007669"/>
    <property type="project" value="TreeGrafter"/>
</dbReference>
<evidence type="ECO:0000313" key="16">
    <source>
        <dbReference type="EMBL" id="QDT08998.1"/>
    </source>
</evidence>
<keyword evidence="6 9" id="KW-0324">Glycolysis</keyword>
<dbReference type="InterPro" id="IPR036646">
    <property type="entry name" value="PGAM_B_sf"/>
</dbReference>
<keyword evidence="17" id="KW-1185">Reference proteome</keyword>
<comment type="function">
    <text evidence="2 9">Catalyzes the interconversion of 2-phosphoglycerate and 3-phosphoglycerate.</text>
</comment>
<dbReference type="NCBIfam" id="TIGR01307">
    <property type="entry name" value="pgm_bpd_ind"/>
    <property type="match status" value="1"/>
</dbReference>
<dbReference type="Pfam" id="PF01676">
    <property type="entry name" value="Metalloenzyme"/>
    <property type="match status" value="1"/>
</dbReference>
<feature type="binding site" evidence="9 12">
    <location>
        <position position="351"/>
    </location>
    <ligand>
        <name>substrate</name>
    </ligand>
</feature>
<dbReference type="Proteomes" id="UP000319817">
    <property type="component" value="Chromosome"/>
</dbReference>
<dbReference type="CDD" id="cd16010">
    <property type="entry name" value="iPGM"/>
    <property type="match status" value="1"/>
</dbReference>
<name>A0A517NPF4_9BACT</name>
<dbReference type="Gene3D" id="3.40.1450.10">
    <property type="entry name" value="BPG-independent phosphoglycerate mutase, domain B"/>
    <property type="match status" value="1"/>
</dbReference>
<evidence type="ECO:0000256" key="13">
    <source>
        <dbReference type="PIRSR" id="PIRSR001492-3"/>
    </source>
</evidence>
<reference evidence="16 17" key="1">
    <citation type="submission" date="2019-02" db="EMBL/GenBank/DDBJ databases">
        <title>Deep-cultivation of Planctomycetes and their phenomic and genomic characterization uncovers novel biology.</title>
        <authorList>
            <person name="Wiegand S."/>
            <person name="Jogler M."/>
            <person name="Boedeker C."/>
            <person name="Pinto D."/>
            <person name="Vollmers J."/>
            <person name="Rivas-Marin E."/>
            <person name="Kohn T."/>
            <person name="Peeters S.H."/>
            <person name="Heuer A."/>
            <person name="Rast P."/>
            <person name="Oberbeckmann S."/>
            <person name="Bunk B."/>
            <person name="Jeske O."/>
            <person name="Meyerdierks A."/>
            <person name="Storesund J.E."/>
            <person name="Kallscheuer N."/>
            <person name="Luecker S."/>
            <person name="Lage O.M."/>
            <person name="Pohl T."/>
            <person name="Merkel B.J."/>
            <person name="Hornburger P."/>
            <person name="Mueller R.-W."/>
            <person name="Bruemmer F."/>
            <person name="Labrenz M."/>
            <person name="Spormann A.M."/>
            <person name="Op den Camp H."/>
            <person name="Overmann J."/>
            <person name="Amann R."/>
            <person name="Jetten M.S.M."/>
            <person name="Mascher T."/>
            <person name="Medema M.H."/>
            <person name="Devos D.P."/>
            <person name="Kaster A.-K."/>
            <person name="Ovreas L."/>
            <person name="Rohde M."/>
            <person name="Galperin M.Y."/>
            <person name="Jogler C."/>
        </authorList>
    </citation>
    <scope>NUCLEOTIDE SEQUENCE [LARGE SCALE GENOMIC DNA]</scope>
    <source>
        <strain evidence="16 17">K23_9</strain>
    </source>
</reference>
<feature type="binding site" evidence="9 12">
    <location>
        <begin position="269"/>
        <end position="272"/>
    </location>
    <ligand>
        <name>substrate</name>
    </ligand>
</feature>
<comment type="catalytic activity">
    <reaction evidence="1 9">
        <text>(2R)-2-phosphoglycerate = (2R)-3-phosphoglycerate</text>
        <dbReference type="Rhea" id="RHEA:15901"/>
        <dbReference type="ChEBI" id="CHEBI:58272"/>
        <dbReference type="ChEBI" id="CHEBI:58289"/>
        <dbReference type="EC" id="5.4.2.12"/>
    </reaction>
</comment>
<proteinExistence type="inferred from homology"/>
<protein>
    <recommendedName>
        <fullName evidence="9 10">2,3-bisphosphoglycerate-independent phosphoglycerate mutase</fullName>
        <shortName evidence="9">BPG-independent PGAM</shortName>
        <shortName evidence="9">Phosphoglyceromutase</shortName>
        <shortName evidence="9">iPGM</shortName>
        <ecNumber evidence="9 10">5.4.2.12</ecNumber>
    </recommendedName>
</protein>
<dbReference type="SUPFAM" id="SSF64158">
    <property type="entry name" value="2,3-Bisphosphoglycerate-independent phosphoglycerate mutase, substrate-binding domain"/>
    <property type="match status" value="1"/>
</dbReference>
<dbReference type="PANTHER" id="PTHR31637:SF0">
    <property type="entry name" value="2,3-BISPHOSPHOGLYCERATE-INDEPENDENT PHOSPHOGLYCERATE MUTASE"/>
    <property type="match status" value="1"/>
</dbReference>
<feature type="domain" description="Metalloenzyme" evidence="14">
    <location>
        <begin position="7"/>
        <end position="519"/>
    </location>
</feature>
<evidence type="ECO:0000256" key="4">
    <source>
        <dbReference type="ARBA" id="ARBA00008819"/>
    </source>
</evidence>
<dbReference type="FunFam" id="3.40.1450.10:FF:000002">
    <property type="entry name" value="2,3-bisphosphoglycerate-independent phosphoglycerate mutase"/>
    <property type="match status" value="1"/>
</dbReference>
<evidence type="ECO:0000256" key="3">
    <source>
        <dbReference type="ARBA" id="ARBA00004798"/>
    </source>
</evidence>
<evidence type="ECO:0000256" key="10">
    <source>
        <dbReference type="NCBIfam" id="TIGR01307"/>
    </source>
</evidence>
<dbReference type="Pfam" id="PF06415">
    <property type="entry name" value="iPGM_N"/>
    <property type="match status" value="1"/>
</dbReference>
<dbReference type="GO" id="GO:0006007">
    <property type="term" value="P:glucose catabolic process"/>
    <property type="evidence" value="ECO:0007669"/>
    <property type="project" value="InterPro"/>
</dbReference>
<gene>
    <name evidence="9 16" type="primary">gpmI</name>
    <name evidence="16" type="ORF">K239x_09410</name>
</gene>
<dbReference type="PANTHER" id="PTHR31637">
    <property type="entry name" value="2,3-BISPHOSPHOGLYCERATE-INDEPENDENT PHOSPHOGLYCERATE MUTASE"/>
    <property type="match status" value="1"/>
</dbReference>
<dbReference type="UniPathway" id="UPA00109">
    <property type="reaction ID" value="UER00186"/>
</dbReference>
<organism evidence="16 17">
    <name type="scientific">Stieleria marina</name>
    <dbReference type="NCBI Taxonomy" id="1930275"/>
    <lineage>
        <taxon>Bacteria</taxon>
        <taxon>Pseudomonadati</taxon>
        <taxon>Planctomycetota</taxon>
        <taxon>Planctomycetia</taxon>
        <taxon>Pirellulales</taxon>
        <taxon>Pirellulaceae</taxon>
        <taxon>Stieleria</taxon>
    </lineage>
</organism>
<accession>A0A517NPF4</accession>
<evidence type="ECO:0000256" key="7">
    <source>
        <dbReference type="ARBA" id="ARBA00023211"/>
    </source>
</evidence>
<keyword evidence="5 9" id="KW-0479">Metal-binding</keyword>
<dbReference type="SUPFAM" id="SSF53649">
    <property type="entry name" value="Alkaline phosphatase-like"/>
    <property type="match status" value="1"/>
</dbReference>
<keyword evidence="8 9" id="KW-0413">Isomerase</keyword>
<feature type="domain" description="BPG-independent PGAM N-terminal" evidence="15">
    <location>
        <begin position="88"/>
        <end position="313"/>
    </location>
</feature>
<dbReference type="PIRSF" id="PIRSF001492">
    <property type="entry name" value="IPGAM"/>
    <property type="match status" value="1"/>
</dbReference>
<dbReference type="GO" id="GO:0030145">
    <property type="term" value="F:manganese ion binding"/>
    <property type="evidence" value="ECO:0007669"/>
    <property type="project" value="UniProtKB-UniRule"/>
</dbReference>
<evidence type="ECO:0000259" key="14">
    <source>
        <dbReference type="Pfam" id="PF01676"/>
    </source>
</evidence>
<dbReference type="EMBL" id="CP036526">
    <property type="protein sequence ID" value="QDT08998.1"/>
    <property type="molecule type" value="Genomic_DNA"/>
</dbReference>
<evidence type="ECO:0000256" key="5">
    <source>
        <dbReference type="ARBA" id="ARBA00022723"/>
    </source>
</evidence>
<evidence type="ECO:0000256" key="11">
    <source>
        <dbReference type="PIRSR" id="PIRSR001492-1"/>
    </source>
</evidence>
<dbReference type="AlphaFoldDB" id="A0A517NPF4"/>
<dbReference type="GO" id="GO:0004619">
    <property type="term" value="F:phosphoglycerate mutase activity"/>
    <property type="evidence" value="ECO:0007669"/>
    <property type="project" value="UniProtKB-UniRule"/>
</dbReference>
<feature type="binding site" evidence="9 13">
    <location>
        <position position="68"/>
    </location>
    <ligand>
        <name>Mn(2+)</name>
        <dbReference type="ChEBI" id="CHEBI:29035"/>
        <label>2</label>
    </ligand>
</feature>
<evidence type="ECO:0000256" key="9">
    <source>
        <dbReference type="HAMAP-Rule" id="MF_01038"/>
    </source>
</evidence>
<dbReference type="Gene3D" id="3.40.720.10">
    <property type="entry name" value="Alkaline Phosphatase, subunit A"/>
    <property type="match status" value="1"/>
</dbReference>
<dbReference type="InterPro" id="IPR005995">
    <property type="entry name" value="Pgm_bpd_ind"/>
</dbReference>
<dbReference type="RefSeq" id="WP_145416450.1">
    <property type="nucleotide sequence ID" value="NZ_CP036526.1"/>
</dbReference>
<evidence type="ECO:0000256" key="2">
    <source>
        <dbReference type="ARBA" id="ARBA00002315"/>
    </source>
</evidence>
<feature type="binding site" evidence="9 12">
    <location>
        <position position="129"/>
    </location>
    <ligand>
        <name>substrate</name>
    </ligand>
</feature>
<comment type="subunit">
    <text evidence="9">Monomer.</text>
</comment>
<evidence type="ECO:0000259" key="15">
    <source>
        <dbReference type="Pfam" id="PF06415"/>
    </source>
</evidence>
<feature type="binding site" evidence="9 13">
    <location>
        <position position="479"/>
    </location>
    <ligand>
        <name>Mn(2+)</name>
        <dbReference type="ChEBI" id="CHEBI:29035"/>
        <label>1</label>
    </ligand>
</feature>
<feature type="binding site" evidence="9 13">
    <location>
        <position position="419"/>
    </location>
    <ligand>
        <name>Mn(2+)</name>
        <dbReference type="ChEBI" id="CHEBI:29035"/>
        <label>1</label>
    </ligand>
</feature>
<comment type="cofactor">
    <cofactor evidence="9">
        <name>Mn(2+)</name>
        <dbReference type="ChEBI" id="CHEBI:29035"/>
    </cofactor>
    <text evidence="9">Binds 2 manganese ions per subunit.</text>
</comment>
<evidence type="ECO:0000256" key="12">
    <source>
        <dbReference type="PIRSR" id="PIRSR001492-2"/>
    </source>
</evidence>
<feature type="binding site" evidence="9 13">
    <location>
        <position position="423"/>
    </location>
    <ligand>
        <name>Mn(2+)</name>
        <dbReference type="ChEBI" id="CHEBI:29035"/>
        <label>1</label>
    </ligand>
</feature>
<sequence>MTEVRKKPVVLIVRDGWGENPHSEWDHANAVHLANTPVSDRLMDKYPNVLIKTSGEDVGLPAGVMGNSEVGHQNIGAGRIVDQEVMRITRAIRDKSFFENKVLQEAVAHVKASGGTLHLLGLMSDGRVHSDLNHALAIVDLVKQSGLKKFAIHAITDGRDTSPTGGINYVGQIQEKLDSAGVGRVASVIGRFYAMDRDFRWERVEAAYNMMTRGADRSAASASEAIQAYYDAPSDSNRTGDEFITATSIEPTESGLVKDGDAIIFLNYRGDRTREITKAFVLPDDQWAEIEGGGFDRGEKIKDLYFATMTGYETGLPVNVIFEKRAKMPSILGDYVSSLGLNQFRCAETEKYPHVTFFFNDYRDDAFPHEQHGMAASPRDVPTYDQKPEMAAAEITEKVLAEIEAGTAHMIIVNFANGDMVGHTGVVKAAVSAVETVDACVGKIVDATLAKGGSLVVTADHGNCEQMIDPVTGGPHTAHTTYDVPLIVVEEGIEGKKLRPGGRLADIAPTMLDLMGLDKPSEMTGESLLQV</sequence>
<feature type="binding site" evidence="9 12">
    <location>
        <begin position="159"/>
        <end position="160"/>
    </location>
    <ligand>
        <name>substrate</name>
    </ligand>
</feature>
<evidence type="ECO:0000256" key="6">
    <source>
        <dbReference type="ARBA" id="ARBA00023152"/>
    </source>
</evidence>
<dbReference type="EC" id="5.4.2.12" evidence="9 10"/>
<dbReference type="GO" id="GO:0006096">
    <property type="term" value="P:glycolytic process"/>
    <property type="evidence" value="ECO:0007669"/>
    <property type="project" value="UniProtKB-UniRule"/>
</dbReference>
<dbReference type="InterPro" id="IPR011258">
    <property type="entry name" value="BPG-indep_PGM_N"/>
</dbReference>
<evidence type="ECO:0000256" key="8">
    <source>
        <dbReference type="ARBA" id="ARBA00023235"/>
    </source>
</evidence>
<feature type="binding site" evidence="9 12">
    <location>
        <position position="197"/>
    </location>
    <ligand>
        <name>substrate</name>
    </ligand>
</feature>
<comment type="similarity">
    <text evidence="4 9">Belongs to the BPG-independent phosphoglycerate mutase family.</text>
</comment>
<feature type="binding site" evidence="9 12">
    <location>
        <position position="191"/>
    </location>
    <ligand>
        <name>substrate</name>
    </ligand>
</feature>
<feature type="binding site" evidence="9 13">
    <location>
        <position position="460"/>
    </location>
    <ligand>
        <name>Mn(2+)</name>
        <dbReference type="ChEBI" id="CHEBI:29035"/>
        <label>2</label>
    </ligand>
</feature>
<feature type="binding site" evidence="9 13">
    <location>
        <position position="461"/>
    </location>
    <ligand>
        <name>Mn(2+)</name>
        <dbReference type="ChEBI" id="CHEBI:29035"/>
        <label>2</label>
    </ligand>
</feature>
<feature type="binding site" evidence="9 13">
    <location>
        <position position="15"/>
    </location>
    <ligand>
        <name>Mn(2+)</name>
        <dbReference type="ChEBI" id="CHEBI:29035"/>
        <label>2</label>
    </ligand>
</feature>
<feature type="active site" description="Phosphoserine intermediate" evidence="9 11">
    <location>
        <position position="68"/>
    </location>
</feature>
<evidence type="ECO:0000256" key="1">
    <source>
        <dbReference type="ARBA" id="ARBA00000370"/>
    </source>
</evidence>
<comment type="pathway">
    <text evidence="3 9">Carbohydrate degradation; glycolysis; pyruvate from D-glyceraldehyde 3-phosphate: step 3/5.</text>
</comment>
<dbReference type="HAMAP" id="MF_01038">
    <property type="entry name" value="GpmI"/>
    <property type="match status" value="1"/>
</dbReference>
<evidence type="ECO:0000313" key="17">
    <source>
        <dbReference type="Proteomes" id="UP000319817"/>
    </source>
</evidence>
<dbReference type="InterPro" id="IPR006124">
    <property type="entry name" value="Metalloenzyme"/>
</dbReference>
<dbReference type="OrthoDB" id="9800863at2"/>
<dbReference type="InterPro" id="IPR017850">
    <property type="entry name" value="Alkaline_phosphatase_core_sf"/>
</dbReference>
<keyword evidence="7 9" id="KW-0464">Manganese</keyword>